<reference evidence="2 3" key="1">
    <citation type="submission" date="2016-10" db="EMBL/GenBank/DDBJ databases">
        <authorList>
            <person name="Varghese N."/>
            <person name="Submissions S."/>
        </authorList>
    </citation>
    <scope>NUCLEOTIDE SEQUENCE [LARGE SCALE GENOMIC DNA]</scope>
    <source>
        <strain evidence="2 3">DSM 16525</strain>
    </source>
</reference>
<organism evidence="1 4">
    <name type="scientific">Myxococcus fulvus</name>
    <dbReference type="NCBI Taxonomy" id="33"/>
    <lineage>
        <taxon>Bacteria</taxon>
        <taxon>Pseudomonadati</taxon>
        <taxon>Myxococcota</taxon>
        <taxon>Myxococcia</taxon>
        <taxon>Myxococcales</taxon>
        <taxon>Cystobacterineae</taxon>
        <taxon>Myxococcaceae</taxon>
        <taxon>Myxococcus</taxon>
    </lineage>
</organism>
<dbReference type="Gene3D" id="3.40.1260.10">
    <property type="entry name" value="DsrEFH-like"/>
    <property type="match status" value="1"/>
</dbReference>
<evidence type="ECO:0000313" key="1">
    <source>
        <dbReference type="EMBL" id="GEN09359.1"/>
    </source>
</evidence>
<accession>A0A511T5C2</accession>
<dbReference type="AlphaFoldDB" id="A0A511T5C2"/>
<protein>
    <submittedName>
        <fullName evidence="2">Peroxiredoxin family protein</fullName>
    </submittedName>
</protein>
<reference evidence="1 4" key="2">
    <citation type="submission" date="2019-07" db="EMBL/GenBank/DDBJ databases">
        <title>Whole genome shotgun sequence of Myxococcus fulvus NBRC 100333.</title>
        <authorList>
            <person name="Hosoyama A."/>
            <person name="Uohara A."/>
            <person name="Ohji S."/>
            <person name="Ichikawa N."/>
        </authorList>
    </citation>
    <scope>NUCLEOTIDE SEQUENCE [LARGE SCALE GENOMIC DNA]</scope>
    <source>
        <strain evidence="1 4">NBRC 100333</strain>
    </source>
</reference>
<dbReference type="SUPFAM" id="SSF75169">
    <property type="entry name" value="DsrEFH-like"/>
    <property type="match status" value="1"/>
</dbReference>
<dbReference type="Proteomes" id="UP000183760">
    <property type="component" value="Unassembled WGS sequence"/>
</dbReference>
<gene>
    <name evidence="1" type="ORF">MFU01_43960</name>
    <name evidence="2" type="ORF">SAMN05443572_10910</name>
</gene>
<dbReference type="InterPro" id="IPR027396">
    <property type="entry name" value="DsrEFH-like"/>
</dbReference>
<evidence type="ECO:0000313" key="3">
    <source>
        <dbReference type="Proteomes" id="UP000183760"/>
    </source>
</evidence>
<dbReference type="STRING" id="1334629.MFUL124B02_19055"/>
<proteinExistence type="predicted"/>
<evidence type="ECO:0000313" key="4">
    <source>
        <dbReference type="Proteomes" id="UP000321514"/>
    </source>
</evidence>
<dbReference type="OrthoDB" id="5382315at2"/>
<dbReference type="Proteomes" id="UP000321514">
    <property type="component" value="Unassembled WGS sequence"/>
</dbReference>
<dbReference type="RefSeq" id="WP_046713303.1">
    <property type="nucleotide sequence ID" value="NZ_BJXR01000034.1"/>
</dbReference>
<comment type="caution">
    <text evidence="1">The sequence shown here is derived from an EMBL/GenBank/DDBJ whole genome shotgun (WGS) entry which is preliminary data.</text>
</comment>
<dbReference type="EMBL" id="BJXR01000034">
    <property type="protein sequence ID" value="GEN09359.1"/>
    <property type="molecule type" value="Genomic_DNA"/>
</dbReference>
<name>A0A511T5C2_MYXFU</name>
<dbReference type="EMBL" id="FOIB01000009">
    <property type="protein sequence ID" value="SEU31733.1"/>
    <property type="molecule type" value="Genomic_DNA"/>
</dbReference>
<keyword evidence="3" id="KW-1185">Reference proteome</keyword>
<evidence type="ECO:0000313" key="2">
    <source>
        <dbReference type="EMBL" id="SEU31733.1"/>
    </source>
</evidence>
<sequence>MAGRVFFFLQHATYEPAFQAASMGITAVAMGDEVYFVLAFDALRAWVDGTFGHPDGEREREEHARGERLGVLSPAKMLEEARALGAKLIACDTTVRLCGYPPEALGGALDEVMGLASLWRLTQGARTLTL</sequence>